<dbReference type="STRING" id="357809.Cphy_3562"/>
<dbReference type="HOGENOM" id="CLU_063440_3_3_9"/>
<reference evidence="3" key="1">
    <citation type="submission" date="2007-11" db="EMBL/GenBank/DDBJ databases">
        <title>Complete genome sequence of Clostridium phytofermentans ISDg.</title>
        <authorList>
            <person name="Leschine S.B."/>
            <person name="Warnick T.A."/>
            <person name="Blanchard J.L."/>
            <person name="Schnell D.J."/>
            <person name="Petit E.L."/>
            <person name="LaTouf W.G."/>
            <person name="Copeland A."/>
            <person name="Lucas S."/>
            <person name="Lapidus A."/>
            <person name="Barry K."/>
            <person name="Glavina del Rio T."/>
            <person name="Dalin E."/>
            <person name="Tice H."/>
            <person name="Pitluck S."/>
            <person name="Kiss H."/>
            <person name="Brettin T."/>
            <person name="Bruce D."/>
            <person name="Detter J.C."/>
            <person name="Han C."/>
            <person name="Kuske C."/>
            <person name="Schmutz J."/>
            <person name="Larimer F."/>
            <person name="Land M."/>
            <person name="Hauser L."/>
            <person name="Kyrpides N."/>
            <person name="Kim E.A."/>
            <person name="Richardson P."/>
        </authorList>
    </citation>
    <scope>NUCLEOTIDE SEQUENCE [LARGE SCALE GENOMIC DNA]</scope>
    <source>
        <strain evidence="3">ATCC 700394 / DSM 18823 / ISDg</strain>
    </source>
</reference>
<dbReference type="EMBL" id="CP000885">
    <property type="protein sequence ID" value="ABX43911.1"/>
    <property type="molecule type" value="Genomic_DNA"/>
</dbReference>
<keyword evidence="3" id="KW-1185">Reference proteome</keyword>
<evidence type="ECO:0000313" key="3">
    <source>
        <dbReference type="Proteomes" id="UP000000370"/>
    </source>
</evidence>
<dbReference type="InterPro" id="IPR036388">
    <property type="entry name" value="WH-like_DNA-bd_sf"/>
</dbReference>
<gene>
    <name evidence="2" type="ordered locus">Cphy_3562</name>
</gene>
<dbReference type="Gene3D" id="1.10.10.10">
    <property type="entry name" value="Winged helix-like DNA-binding domain superfamily/Winged helix DNA-binding domain"/>
    <property type="match status" value="1"/>
</dbReference>
<dbReference type="RefSeq" id="WP_012201559.1">
    <property type="nucleotide sequence ID" value="NC_010001.1"/>
</dbReference>
<dbReference type="Pfam" id="PF03551">
    <property type="entry name" value="PadR"/>
    <property type="match status" value="1"/>
</dbReference>
<organism evidence="2 3">
    <name type="scientific">Lachnoclostridium phytofermentans (strain ATCC 700394 / DSM 18823 / ISDg)</name>
    <name type="common">Clostridium phytofermentans</name>
    <dbReference type="NCBI Taxonomy" id="357809"/>
    <lineage>
        <taxon>Bacteria</taxon>
        <taxon>Bacillati</taxon>
        <taxon>Bacillota</taxon>
        <taxon>Clostridia</taxon>
        <taxon>Lachnospirales</taxon>
        <taxon>Lachnospiraceae</taxon>
    </lineage>
</organism>
<dbReference type="PANTHER" id="PTHR33169">
    <property type="entry name" value="PADR-FAMILY TRANSCRIPTIONAL REGULATOR"/>
    <property type="match status" value="1"/>
</dbReference>
<sequence>MNIDKNLLSGSHILLILSLIKEEEMYGYQMIVELAGKSENAFQLKEGTLYPILHTLEKEKYVTSRMMEAENGRKRKYYKITDKGSKLLTKRTQEWEYFAQKVNLVVLGG</sequence>
<dbReference type="AlphaFoldDB" id="A9KIP8"/>
<dbReference type="InterPro" id="IPR052509">
    <property type="entry name" value="Metal_resp_DNA-bind_regulator"/>
</dbReference>
<dbReference type="eggNOG" id="COG1695">
    <property type="taxonomic scope" value="Bacteria"/>
</dbReference>
<dbReference type="Proteomes" id="UP000000370">
    <property type="component" value="Chromosome"/>
</dbReference>
<dbReference type="OrthoDB" id="9808017at2"/>
<feature type="domain" description="Transcription regulator PadR N-terminal" evidence="1">
    <location>
        <begin position="16"/>
        <end position="89"/>
    </location>
</feature>
<protein>
    <submittedName>
        <fullName evidence="2">Transcriptional regulator, PadR-like family</fullName>
    </submittedName>
</protein>
<name>A9KIP8_LACP7</name>
<accession>A9KIP8</accession>
<evidence type="ECO:0000313" key="2">
    <source>
        <dbReference type="EMBL" id="ABX43911.1"/>
    </source>
</evidence>
<dbReference type="InterPro" id="IPR005149">
    <property type="entry name" value="Tscrpt_reg_PadR_N"/>
</dbReference>
<dbReference type="SUPFAM" id="SSF46785">
    <property type="entry name" value="Winged helix' DNA-binding domain"/>
    <property type="match status" value="1"/>
</dbReference>
<proteinExistence type="predicted"/>
<dbReference type="PANTHER" id="PTHR33169:SF14">
    <property type="entry name" value="TRANSCRIPTIONAL REGULATOR RV3488"/>
    <property type="match status" value="1"/>
</dbReference>
<dbReference type="KEGG" id="cpy:Cphy_3562"/>
<dbReference type="InterPro" id="IPR036390">
    <property type="entry name" value="WH_DNA-bd_sf"/>
</dbReference>
<evidence type="ECO:0000259" key="1">
    <source>
        <dbReference type="Pfam" id="PF03551"/>
    </source>
</evidence>